<keyword evidence="5" id="KW-1133">Transmembrane helix</keyword>
<dbReference type="CDD" id="cd22268">
    <property type="entry name" value="DPBB_RlpA-like"/>
    <property type="match status" value="1"/>
</dbReference>
<feature type="transmembrane region" description="Helical" evidence="5">
    <location>
        <begin position="12"/>
        <end position="30"/>
    </location>
</feature>
<dbReference type="HAMAP" id="MF_02071">
    <property type="entry name" value="RlpA"/>
    <property type="match status" value="1"/>
</dbReference>
<keyword evidence="1 3" id="KW-0456">Lyase</keyword>
<dbReference type="EMBL" id="CP019384">
    <property type="protein sequence ID" value="QAT17387.1"/>
    <property type="molecule type" value="Genomic_DNA"/>
</dbReference>
<evidence type="ECO:0000256" key="3">
    <source>
        <dbReference type="HAMAP-Rule" id="MF_02071"/>
    </source>
</evidence>
<dbReference type="InterPro" id="IPR012997">
    <property type="entry name" value="RplA"/>
</dbReference>
<name>A0A410P5A8_VELA1</name>
<evidence type="ECO:0000313" key="7">
    <source>
        <dbReference type="EMBL" id="QAT17387.1"/>
    </source>
</evidence>
<dbReference type="GO" id="GO:0071555">
    <property type="term" value="P:cell wall organization"/>
    <property type="evidence" value="ECO:0007669"/>
    <property type="project" value="UniProtKB-KW"/>
</dbReference>
<gene>
    <name evidence="3" type="primary">rlpA</name>
    <name evidence="7" type="ORF">BU251_06445</name>
</gene>
<evidence type="ECO:0000256" key="2">
    <source>
        <dbReference type="ARBA" id="ARBA00023316"/>
    </source>
</evidence>
<dbReference type="Gene3D" id="2.40.40.10">
    <property type="entry name" value="RlpA-like domain"/>
    <property type="match status" value="1"/>
</dbReference>
<sequence>MIFIRFSEEQKIVFVTTAVVLFVYGLMEFHDLYSMTGIASWYGKRFMGKKTADGEVFDPEKMTAAHRRLAMGTLVRVTNLRNGRQVTVRINDRGPYIPGRVIDLSRAAARQMGMLEKGLAPVKMEIVAKE</sequence>
<evidence type="ECO:0000256" key="1">
    <source>
        <dbReference type="ARBA" id="ARBA00023239"/>
    </source>
</evidence>
<evidence type="ECO:0000256" key="4">
    <source>
        <dbReference type="RuleBase" id="RU003495"/>
    </source>
</evidence>
<organism evidence="7 8">
    <name type="scientific">Velamenicoccus archaeovorus</name>
    <dbReference type="NCBI Taxonomy" id="1930593"/>
    <lineage>
        <taxon>Bacteria</taxon>
        <taxon>Pseudomonadati</taxon>
        <taxon>Candidatus Omnitrophota</taxon>
        <taxon>Candidatus Velamenicoccus</taxon>
    </lineage>
</organism>
<dbReference type="AlphaFoldDB" id="A0A410P5A8"/>
<dbReference type="GO" id="GO:0000270">
    <property type="term" value="P:peptidoglycan metabolic process"/>
    <property type="evidence" value="ECO:0007669"/>
    <property type="project" value="UniProtKB-UniRule"/>
</dbReference>
<protein>
    <recommendedName>
        <fullName evidence="3">Probable endolytic peptidoglycan transglycosylase RlpA</fullName>
        <ecNumber evidence="3">4.2.2.-</ecNumber>
    </recommendedName>
</protein>
<dbReference type="InterPro" id="IPR034718">
    <property type="entry name" value="RlpA"/>
</dbReference>
<dbReference type="RefSeq" id="WP_128700211.1">
    <property type="nucleotide sequence ID" value="NZ_CP019384.1"/>
</dbReference>
<dbReference type="InterPro" id="IPR009009">
    <property type="entry name" value="RlpA-like_DPBB"/>
</dbReference>
<dbReference type="Proteomes" id="UP000287243">
    <property type="component" value="Chromosome"/>
</dbReference>
<accession>A0A410P5A8</accession>
<dbReference type="EC" id="4.2.2.-" evidence="3"/>
<dbReference type="KEGG" id="vai:BU251_06445"/>
<dbReference type="GO" id="GO:0008932">
    <property type="term" value="F:lytic endotransglycosylase activity"/>
    <property type="evidence" value="ECO:0007669"/>
    <property type="project" value="UniProtKB-UniRule"/>
</dbReference>
<dbReference type="Pfam" id="PF03330">
    <property type="entry name" value="DPBB_1"/>
    <property type="match status" value="1"/>
</dbReference>
<proteinExistence type="inferred from homology"/>
<feature type="domain" description="RlpA-like protein double-psi beta-barrel" evidence="6">
    <location>
        <begin position="35"/>
        <end position="123"/>
    </location>
</feature>
<dbReference type="PANTHER" id="PTHR34183:SF1">
    <property type="entry name" value="ENDOLYTIC PEPTIDOGLYCAN TRANSGLYCOSYLASE RLPA"/>
    <property type="match status" value="1"/>
</dbReference>
<reference evidence="7 8" key="1">
    <citation type="submission" date="2017-01" db="EMBL/GenBank/DDBJ databases">
        <title>First insights into the biology of 'candidatus Vampirococcus archaeovorus'.</title>
        <authorList>
            <person name="Kizina J."/>
            <person name="Jordan S."/>
            <person name="Stueber K."/>
            <person name="Reinhardt R."/>
            <person name="Harder J."/>
        </authorList>
    </citation>
    <scope>NUCLEOTIDE SEQUENCE [LARGE SCALE GENOMIC DNA]</scope>
    <source>
        <strain evidence="7 8">LiM</strain>
    </source>
</reference>
<keyword evidence="5" id="KW-0812">Transmembrane</keyword>
<evidence type="ECO:0000313" key="8">
    <source>
        <dbReference type="Proteomes" id="UP000287243"/>
    </source>
</evidence>
<keyword evidence="8" id="KW-1185">Reference proteome</keyword>
<dbReference type="InterPro" id="IPR036908">
    <property type="entry name" value="RlpA-like_sf"/>
</dbReference>
<dbReference type="OrthoDB" id="9779128at2"/>
<evidence type="ECO:0000256" key="5">
    <source>
        <dbReference type="SAM" id="Phobius"/>
    </source>
</evidence>
<evidence type="ECO:0000259" key="6">
    <source>
        <dbReference type="Pfam" id="PF03330"/>
    </source>
</evidence>
<dbReference type="NCBIfam" id="TIGR00413">
    <property type="entry name" value="rlpA"/>
    <property type="match status" value="1"/>
</dbReference>
<comment type="function">
    <text evidence="3">Lytic transglycosylase with a strong preference for naked glycan strands that lack stem peptides.</text>
</comment>
<keyword evidence="2 3" id="KW-0961">Cell wall biogenesis/degradation</keyword>
<dbReference type="PANTHER" id="PTHR34183">
    <property type="entry name" value="ENDOLYTIC PEPTIDOGLYCAN TRANSGLYCOSYLASE RLPA"/>
    <property type="match status" value="1"/>
</dbReference>
<comment type="similarity">
    <text evidence="3 4">Belongs to the RlpA family.</text>
</comment>
<dbReference type="SUPFAM" id="SSF50685">
    <property type="entry name" value="Barwin-like endoglucanases"/>
    <property type="match status" value="1"/>
</dbReference>
<keyword evidence="5" id="KW-0472">Membrane</keyword>